<keyword evidence="5" id="KW-1015">Disulfide bond</keyword>
<keyword evidence="8" id="KW-1185">Reference proteome</keyword>
<evidence type="ECO:0000259" key="6">
    <source>
        <dbReference type="Pfam" id="PF00685"/>
    </source>
</evidence>
<feature type="domain" description="Sulfotransferase" evidence="6">
    <location>
        <begin position="97"/>
        <end position="336"/>
    </location>
</feature>
<evidence type="ECO:0000256" key="5">
    <source>
        <dbReference type="PIRSR" id="PIRSR637359-3"/>
    </source>
</evidence>
<sequence length="356" mass="41917">MNFRKCTVFQTIALVLIFSFMFLNVQRYITELLSKKEIQKVYTKNAKRNTTNDLGVNEILEFYTRDSSITEIESRVQKERNEIEKQLSGMVKKRMADIILVGMFKAGTTTMSLWLTTHPQIIQLRIAGYYGPNKNYALGHVAHVAQIPNVSKDKIIYERCTVCFTSQAARERILAAYPQRDVKLLIMVRDPIERLISGYVQNVYQNYKVEIKESFEEYIFYPNGTIRTDTEYFQKSFYVRHLAKWLLLFPRGNIHLVDADTFTKKPWVELEKIEQLLKINHLFSEDRFPANPENPLFRCLAKEYTKGMYCMGHAKGRTHPDVSTETMQKLKRYFKPYNEQFFTLAGQRFSWSSNYN</sequence>
<feature type="disulfide bond" evidence="5">
    <location>
        <begin position="299"/>
        <end position="310"/>
    </location>
</feature>
<reference evidence="7" key="1">
    <citation type="submission" date="2022-03" db="EMBL/GenBank/DDBJ databases">
        <authorList>
            <person name="Martin C."/>
        </authorList>
    </citation>
    <scope>NUCLEOTIDE SEQUENCE</scope>
</reference>
<evidence type="ECO:0000256" key="1">
    <source>
        <dbReference type="ARBA" id="ARBA00022679"/>
    </source>
</evidence>
<dbReference type="Pfam" id="PF00685">
    <property type="entry name" value="Sulfotransfer_1"/>
    <property type="match status" value="1"/>
</dbReference>
<keyword evidence="2" id="KW-0325">Glycoprotein</keyword>
<dbReference type="Gene3D" id="3.40.50.300">
    <property type="entry name" value="P-loop containing nucleotide triphosphate hydrolases"/>
    <property type="match status" value="1"/>
</dbReference>
<evidence type="ECO:0000313" key="7">
    <source>
        <dbReference type="EMBL" id="CAH1775349.1"/>
    </source>
</evidence>
<dbReference type="GO" id="GO:0008467">
    <property type="term" value="F:[heparan sulfate]-glucosamine 3-sulfotransferase activity"/>
    <property type="evidence" value="ECO:0007669"/>
    <property type="project" value="TreeGrafter"/>
</dbReference>
<dbReference type="InterPro" id="IPR037359">
    <property type="entry name" value="NST/OST"/>
</dbReference>
<dbReference type="PANTHER" id="PTHR10605:SF65">
    <property type="entry name" value="GH20068P"/>
    <property type="match status" value="1"/>
</dbReference>
<comment type="caution">
    <text evidence="7">The sequence shown here is derived from an EMBL/GenBank/DDBJ whole genome shotgun (WGS) entry which is preliminary data.</text>
</comment>
<dbReference type="InterPro" id="IPR027417">
    <property type="entry name" value="P-loop_NTPase"/>
</dbReference>
<protein>
    <recommendedName>
        <fullName evidence="6">Sulfotransferase domain-containing protein</fullName>
    </recommendedName>
</protein>
<evidence type="ECO:0000256" key="4">
    <source>
        <dbReference type="PIRSR" id="PIRSR637359-2"/>
    </source>
</evidence>
<feature type="active site" description="For sulfotransferase activity" evidence="3">
    <location>
        <position position="105"/>
    </location>
</feature>
<proteinExistence type="predicted"/>
<evidence type="ECO:0000256" key="3">
    <source>
        <dbReference type="PIRSR" id="PIRSR637359-1"/>
    </source>
</evidence>
<feature type="binding site" evidence="4">
    <location>
        <begin position="315"/>
        <end position="319"/>
    </location>
    <ligand>
        <name>3'-phosphoadenylyl sulfate</name>
        <dbReference type="ChEBI" id="CHEBI:58339"/>
    </ligand>
</feature>
<dbReference type="PANTHER" id="PTHR10605">
    <property type="entry name" value="HEPARAN SULFATE SULFOTRANSFERASE"/>
    <property type="match status" value="1"/>
</dbReference>
<dbReference type="InterPro" id="IPR000863">
    <property type="entry name" value="Sulfotransferase_dom"/>
</dbReference>
<gene>
    <name evidence="7" type="ORF">OFUS_LOCUS2667</name>
</gene>
<keyword evidence="1" id="KW-0808">Transferase</keyword>
<evidence type="ECO:0000313" key="8">
    <source>
        <dbReference type="Proteomes" id="UP000749559"/>
    </source>
</evidence>
<dbReference type="AlphaFoldDB" id="A0A8S4N373"/>
<organism evidence="7 8">
    <name type="scientific">Owenia fusiformis</name>
    <name type="common">Polychaete worm</name>
    <dbReference type="NCBI Taxonomy" id="6347"/>
    <lineage>
        <taxon>Eukaryota</taxon>
        <taxon>Metazoa</taxon>
        <taxon>Spiralia</taxon>
        <taxon>Lophotrochozoa</taxon>
        <taxon>Annelida</taxon>
        <taxon>Polychaeta</taxon>
        <taxon>Sedentaria</taxon>
        <taxon>Canalipalpata</taxon>
        <taxon>Sabellida</taxon>
        <taxon>Oweniida</taxon>
        <taxon>Oweniidae</taxon>
        <taxon>Owenia</taxon>
    </lineage>
</organism>
<feature type="binding site" evidence="4">
    <location>
        <position position="197"/>
    </location>
    <ligand>
        <name>3'-phosphoadenylyl sulfate</name>
        <dbReference type="ChEBI" id="CHEBI:58339"/>
    </ligand>
</feature>
<name>A0A8S4N373_OWEFU</name>
<dbReference type="SUPFAM" id="SSF52540">
    <property type="entry name" value="P-loop containing nucleoside triphosphate hydrolases"/>
    <property type="match status" value="1"/>
</dbReference>
<evidence type="ECO:0000256" key="2">
    <source>
        <dbReference type="ARBA" id="ARBA00023180"/>
    </source>
</evidence>
<feature type="binding site" evidence="4">
    <location>
        <position position="189"/>
    </location>
    <ligand>
        <name>3'-phosphoadenylyl sulfate</name>
        <dbReference type="ChEBI" id="CHEBI:58339"/>
    </ligand>
</feature>
<dbReference type="Proteomes" id="UP000749559">
    <property type="component" value="Unassembled WGS sequence"/>
</dbReference>
<accession>A0A8S4N373</accession>
<dbReference type="EMBL" id="CAIIXF020000001">
    <property type="protein sequence ID" value="CAH1775349.1"/>
    <property type="molecule type" value="Genomic_DNA"/>
</dbReference>
<dbReference type="OrthoDB" id="6103378at2759"/>